<organism evidence="4 5">
    <name type="scientific">Macrostomum lignano</name>
    <dbReference type="NCBI Taxonomy" id="282301"/>
    <lineage>
        <taxon>Eukaryota</taxon>
        <taxon>Metazoa</taxon>
        <taxon>Spiralia</taxon>
        <taxon>Lophotrochozoa</taxon>
        <taxon>Platyhelminthes</taxon>
        <taxon>Rhabditophora</taxon>
        <taxon>Macrostomorpha</taxon>
        <taxon>Macrostomida</taxon>
        <taxon>Macrostomidae</taxon>
        <taxon>Macrostomum</taxon>
    </lineage>
</organism>
<dbReference type="PROSITE" id="PS51059">
    <property type="entry name" value="PARP_CATALYTIC"/>
    <property type="match status" value="1"/>
</dbReference>
<evidence type="ECO:0000256" key="1">
    <source>
        <dbReference type="RuleBase" id="RU362114"/>
    </source>
</evidence>
<keyword evidence="1" id="KW-0808">Transferase</keyword>
<dbReference type="InterPro" id="IPR012317">
    <property type="entry name" value="Poly(ADP-ribose)pol_cat_dom"/>
</dbReference>
<keyword evidence="1" id="KW-0520">NAD</keyword>
<comment type="caution">
    <text evidence="4">The sequence shown here is derived from an EMBL/GenBank/DDBJ whole genome shotgun (WGS) entry which is preliminary data.</text>
</comment>
<dbReference type="GO" id="GO:0005634">
    <property type="term" value="C:nucleus"/>
    <property type="evidence" value="ECO:0007669"/>
    <property type="project" value="TreeGrafter"/>
</dbReference>
<keyword evidence="1" id="KW-0328">Glycosyltransferase</keyword>
<feature type="domain" description="PARP catalytic" evidence="3">
    <location>
        <begin position="449"/>
        <end position="650"/>
    </location>
</feature>
<dbReference type="GO" id="GO:0003950">
    <property type="term" value="F:NAD+ poly-ADP-ribosyltransferase activity"/>
    <property type="evidence" value="ECO:0007669"/>
    <property type="project" value="UniProtKB-UniRule"/>
</dbReference>
<dbReference type="EMBL" id="NIVC01002493">
    <property type="protein sequence ID" value="PAA57413.1"/>
    <property type="molecule type" value="Genomic_DNA"/>
</dbReference>
<dbReference type="GO" id="GO:1990404">
    <property type="term" value="F:NAD+-protein mono-ADP-ribosyltransferase activity"/>
    <property type="evidence" value="ECO:0007669"/>
    <property type="project" value="TreeGrafter"/>
</dbReference>
<dbReference type="Proteomes" id="UP000215902">
    <property type="component" value="Unassembled WGS sequence"/>
</dbReference>
<dbReference type="AlphaFoldDB" id="A0A267E750"/>
<dbReference type="Gene3D" id="1.20.58.60">
    <property type="match status" value="1"/>
</dbReference>
<keyword evidence="5" id="KW-1185">Reference proteome</keyword>
<dbReference type="EC" id="2.4.2.-" evidence="1"/>
<dbReference type="OrthoDB" id="9894570at2759"/>
<evidence type="ECO:0000259" key="3">
    <source>
        <dbReference type="PROSITE" id="PS51059"/>
    </source>
</evidence>
<proteinExistence type="predicted"/>
<evidence type="ECO:0000313" key="5">
    <source>
        <dbReference type="Proteomes" id="UP000215902"/>
    </source>
</evidence>
<feature type="compositionally biased region" description="Polar residues" evidence="2">
    <location>
        <begin position="124"/>
        <end position="134"/>
    </location>
</feature>
<dbReference type="InterPro" id="IPR051712">
    <property type="entry name" value="ARTD-AVP"/>
</dbReference>
<accession>A0A267E750</accession>
<dbReference type="PANTHER" id="PTHR45740:SF2">
    <property type="entry name" value="POLY [ADP-RIBOSE] POLYMERASE"/>
    <property type="match status" value="1"/>
</dbReference>
<dbReference type="Pfam" id="PF00644">
    <property type="entry name" value="PARP"/>
    <property type="match status" value="1"/>
</dbReference>
<evidence type="ECO:0000313" key="4">
    <source>
        <dbReference type="EMBL" id="PAA57413.1"/>
    </source>
</evidence>
<evidence type="ECO:0000256" key="2">
    <source>
        <dbReference type="SAM" id="MobiDB-lite"/>
    </source>
</evidence>
<protein>
    <recommendedName>
        <fullName evidence="1">Poly [ADP-ribose] polymerase</fullName>
        <shortName evidence="1">PARP</shortName>
        <ecNumber evidence="1">2.4.2.-</ecNumber>
    </recommendedName>
</protein>
<name>A0A267E750_9PLAT</name>
<dbReference type="PANTHER" id="PTHR45740">
    <property type="entry name" value="POLY [ADP-RIBOSE] POLYMERASE"/>
    <property type="match status" value="1"/>
</dbReference>
<reference evidence="4 5" key="1">
    <citation type="submission" date="2017-06" db="EMBL/GenBank/DDBJ databases">
        <title>A platform for efficient transgenesis in Macrostomum lignano, a flatworm model organism for stem cell research.</title>
        <authorList>
            <person name="Berezikov E."/>
        </authorList>
    </citation>
    <scope>NUCLEOTIDE SEQUENCE [LARGE SCALE GENOMIC DNA]</scope>
    <source>
        <strain evidence="4">DV1</strain>
        <tissue evidence="4">Whole organism</tissue>
    </source>
</reference>
<dbReference type="SUPFAM" id="SSF46966">
    <property type="entry name" value="Spectrin repeat"/>
    <property type="match status" value="2"/>
</dbReference>
<feature type="region of interest" description="Disordered" evidence="2">
    <location>
        <begin position="107"/>
        <end position="161"/>
    </location>
</feature>
<dbReference type="STRING" id="282301.A0A267E750"/>
<gene>
    <name evidence="4" type="ORF">BOX15_Mlig019380g1</name>
</gene>
<sequence>MANCIHTVATARKKCWRCHFVDDNIFRKFCEECGENDPFTYFCLECPSAASNSSQCPHPLGSWWKRCSICEESSPGHAEKLWTRFCSECRAKTRFQIVCSTCKPEDRNQKATGQRRPCEFHSTRGLQLSSPHSNFQRDRGGSLRRRRFSEGPSQPRRRRNNMLESVFKLDKLVEELQSEPDQHSFFDFLHDSQCWIERTLSGVLDQSIPLETQEQQMKLMHELKKRQSLVIKVQSMGGKLAEENFGNKDLCAEIRKQIRDIGQKMSDLNEVVQQKMGAGYNQLAEAASIGPAKLCTPDQSLLQQYWQKFRDCRCWISALHYNMTRHCQIDDSQPSPEHKEVRRQRILQKLRKEIDSRSWTVENVRTLGYKLIEENRGNSVLRTDVKDQLGILIEEFNSLQDMAVHLWNDELRTFRCGHTERLDRESSLRRISDQFCSSCWPLASQVQTNKLCQDGDRIRRTPVTADNEDTAVEYYKISDRVLRYALKEHNIKLEIRSIEKIKNPVLDKKLFNVYNEMHKKDCVPELLFHGTTRKNAEMIIQNGFKVGNSGMFGAGIYFATDSTKSAQYCKGTGIKSLLLCDVLLGKTMVCDAPKTSLTLEQVRTAGYDSVFARRNSKKKGGVLNDEYIVYRAEQATPRYLIKFGSECSIL</sequence>
<dbReference type="SUPFAM" id="SSF56399">
    <property type="entry name" value="ADP-ribosylation"/>
    <property type="match status" value="1"/>
</dbReference>
<dbReference type="Gene3D" id="3.90.228.10">
    <property type="match status" value="1"/>
</dbReference>